<evidence type="ECO:0000259" key="7">
    <source>
        <dbReference type="Pfam" id="PF26282"/>
    </source>
</evidence>
<feature type="compositionally biased region" description="Low complexity" evidence="3">
    <location>
        <begin position="273"/>
        <end position="296"/>
    </location>
</feature>
<dbReference type="InterPro" id="IPR013935">
    <property type="entry name" value="Trs120_TRAPPC9"/>
</dbReference>
<dbReference type="Proteomes" id="UP000070501">
    <property type="component" value="Unassembled WGS sequence"/>
</dbReference>
<evidence type="ECO:0000256" key="1">
    <source>
        <dbReference type="ARBA" id="ARBA00004555"/>
    </source>
</evidence>
<dbReference type="Pfam" id="PF26283">
    <property type="entry name" value="Ig_TRAPPC9-Trs120_4th"/>
    <property type="match status" value="1"/>
</dbReference>
<comment type="subcellular location">
    <subcellularLocation>
        <location evidence="1">Golgi apparatus</location>
    </subcellularLocation>
</comment>
<dbReference type="Pfam" id="PF26254">
    <property type="entry name" value="Ig_TRAPPC9-Trs120_1st"/>
    <property type="match status" value="1"/>
</dbReference>
<feature type="compositionally biased region" description="Polar residues" evidence="3">
    <location>
        <begin position="211"/>
        <end position="229"/>
    </location>
</feature>
<feature type="domain" description="Trs120/TRAPPC9 N-terminal" evidence="4">
    <location>
        <begin position="6"/>
        <end position="427"/>
    </location>
</feature>
<accession>A0A136J7P3</accession>
<feature type="domain" description="Trs120/TRAPPC9 third Ig-like" evidence="7">
    <location>
        <begin position="1116"/>
        <end position="1287"/>
    </location>
</feature>
<dbReference type="STRING" id="196109.A0A136J7P3"/>
<protein>
    <submittedName>
        <fullName evidence="9">Hypercellular protein A</fullName>
    </submittedName>
</protein>
<evidence type="ECO:0000313" key="9">
    <source>
        <dbReference type="EMBL" id="KXJ93184.1"/>
    </source>
</evidence>
<evidence type="ECO:0000259" key="6">
    <source>
        <dbReference type="Pfam" id="PF26254"/>
    </source>
</evidence>
<sequence>MGVESLTPLAPAKVRALVLPAGRVHKDRFATFLERLNEQHVVHLRDISPDSRPNRTMFSPLAFPAGAMMYDLVTHVPPPSHIALSPFDFYREPLAVIAVADGRELQNTAFNKRQSANGHAPTMAERNIRALYQELESLRDSYPKMLTHHVLIFDFEHPPEQEIPIPEGIKVIPPVETATTTAMKTVMCDISSLLLAEMTTLAKSFEAMTTIDSPGQAPSRTGMNGSSFASEDANGTGRRNSQFALPSVTRSASTSGASERSQSRMSMPVGLKSLPFGSSSTSTSPRPSTPTRSGLSNPPTTFDELSSSAASDGATSAPGSRPSSTIGIPEEPRSHSSQDKVSVQGFGPGGLNEKWRNKCRGRIRILVGSLYLQAGRWTDALKELADGATVSRSMNDHLWHGKALDLIVVCLMLLGWANIEFQVPAVCLNPNEKSLSNVAKGLLAEGEDDGQPRYLRNFQIILPDLLERIIGHYSRVTGEQLPPLPVSETIIRFSHILTTLHLYHGRFDSNTFEDIVLGSPAAMRLTTSPRLSITPTRSYITNFLFRAFPSSAPELLTNVDRAIILSGIASILGMLGFQRKKAMVLRELVSVLIGGLIEARTRGAADVGIHPAAGLAALNAVSGHGNGSAALDLGEGDIEHGIDAFLGILCKIYGIVDFDPFGNSPTTREDGKDSDDIIKKRIDNQSAVRAFGFQHVKLNILRACINFSEALPDFNGVLRYSSDLLRTAGSGIAPGPRQEDAAPIITRDEQIRLVMNITKTADLSQRLGLEHVAAEYWDEFLIRGITLDPLPPTKIPIPHSKAVLPGVAAARTSQDVNPFIYNPFLRASEKVADARTLVAGEPATFRVTIQNPYEIELEIVSIKLDTEGVEFESNTTNTVVGPYRTQILKLMGTPKVAGAITVVGAIVQIRGCRERRFSIFTSPWAPNTEVKIKGIGLAALEQSRSLPAPGPPLKCDGISFNAVAAQPVITVKSTSLSQSAIMILEGERKVFTVTLQNLSTATPADLLLFSFQDSTQAPLQSAIGNRDATPAELYEYELVLSRKQALRLRKIEDSKRFIAPGSTSTFEFEILGKPGLTSAIVQIDYAYLGVPQEDVTEQFHTRQVCVDLTVTVNASIELTRLDVLPIQSTITMPTWGFSKSGGDTSITRTLSGEQNCLLMLDLRNAWPSDIEFQLVSDADGTLLKERILPGNTNRVIVPVPRVYIDDPHAPIPALNPSRQRQFVVSTSKISPETERANREAFWYREKILEGLRGTWETATSAGAAGARCGVVELRGLRFAPRMIDVVKIDEVGIDISVESLDIAAGAEPEQEPSNNRVLVDGFLRLRVRVTNRSQKPIYPLVRLLPSLRHRPSNVALDFTRKFAWNGTLQQSLPLLDGGASTEMVLGATALCRGEFEIAASVEETQLWTEDEEEGGSGGRRSGDATKTKGPGRPRSGTEQVMADMLGARERRIWHSRLPCVITVYDG</sequence>
<dbReference type="PANTHER" id="PTHR21512">
    <property type="entry name" value="TRAFFICKING PROTEIN PARTICLE COMPLEX SUBUNIT 9"/>
    <property type="match status" value="1"/>
</dbReference>
<evidence type="ECO:0000256" key="2">
    <source>
        <dbReference type="ARBA" id="ARBA00023034"/>
    </source>
</evidence>
<feature type="compositionally biased region" description="Polar residues" evidence="3">
    <location>
        <begin position="237"/>
        <end position="265"/>
    </location>
</feature>
<feature type="domain" description="Trs120/TRAPPC9 fourth Ig-like" evidence="8">
    <location>
        <begin position="1293"/>
        <end position="1463"/>
    </location>
</feature>
<dbReference type="GO" id="GO:0005802">
    <property type="term" value="C:trans-Golgi network"/>
    <property type="evidence" value="ECO:0007669"/>
    <property type="project" value="TreeGrafter"/>
</dbReference>
<dbReference type="InterPro" id="IPR058563">
    <property type="entry name" value="Trs120_TRAPPC9_N"/>
</dbReference>
<evidence type="ECO:0000313" key="10">
    <source>
        <dbReference type="Proteomes" id="UP000070501"/>
    </source>
</evidence>
<dbReference type="EMBL" id="KQ964248">
    <property type="protein sequence ID" value="KXJ93184.1"/>
    <property type="molecule type" value="Genomic_DNA"/>
</dbReference>
<organism evidence="9 10">
    <name type="scientific">Microdochium bolleyi</name>
    <dbReference type="NCBI Taxonomy" id="196109"/>
    <lineage>
        <taxon>Eukaryota</taxon>
        <taxon>Fungi</taxon>
        <taxon>Dikarya</taxon>
        <taxon>Ascomycota</taxon>
        <taxon>Pezizomycotina</taxon>
        <taxon>Sordariomycetes</taxon>
        <taxon>Xylariomycetidae</taxon>
        <taxon>Xylariales</taxon>
        <taxon>Microdochiaceae</taxon>
        <taxon>Microdochium</taxon>
    </lineage>
</organism>
<evidence type="ECO:0000259" key="8">
    <source>
        <dbReference type="Pfam" id="PF26283"/>
    </source>
</evidence>
<dbReference type="Pfam" id="PF26251">
    <property type="entry name" value="TPR_TRAPPC9-Trs120"/>
    <property type="match status" value="1"/>
</dbReference>
<keyword evidence="2" id="KW-0333">Golgi apparatus</keyword>
<feature type="region of interest" description="Disordered" evidence="3">
    <location>
        <begin position="1406"/>
        <end position="1438"/>
    </location>
</feature>
<evidence type="ECO:0000259" key="5">
    <source>
        <dbReference type="Pfam" id="PF26251"/>
    </source>
</evidence>
<dbReference type="Pfam" id="PF26282">
    <property type="entry name" value="Ig_TRAPPC9-Trs120_3rd"/>
    <property type="match status" value="1"/>
</dbReference>
<dbReference type="Pfam" id="PF26280">
    <property type="entry name" value="Ig_TRAPPC9-Trs120_2nd"/>
    <property type="match status" value="1"/>
</dbReference>
<feature type="region of interest" description="Disordered" evidence="3">
    <location>
        <begin position="211"/>
        <end position="349"/>
    </location>
</feature>
<reference evidence="10" key="1">
    <citation type="submission" date="2016-02" db="EMBL/GenBank/DDBJ databases">
        <title>Draft genome sequence of Microdochium bolleyi, a fungal endophyte of beachgrass.</title>
        <authorList>
            <consortium name="DOE Joint Genome Institute"/>
            <person name="David A.S."/>
            <person name="May G."/>
            <person name="Haridas S."/>
            <person name="Lim J."/>
            <person name="Wang M."/>
            <person name="Labutti K."/>
            <person name="Lipzen A."/>
            <person name="Barry K."/>
            <person name="Grigoriev I.V."/>
        </authorList>
    </citation>
    <scope>NUCLEOTIDE SEQUENCE [LARGE SCALE GENOMIC DNA]</scope>
    <source>
        <strain evidence="10">J235TASD1</strain>
    </source>
</reference>
<feature type="domain" description="Trs120/TRAPPC9 first Ig-like" evidence="6">
    <location>
        <begin position="782"/>
        <end position="946"/>
    </location>
</feature>
<dbReference type="PANTHER" id="PTHR21512:SF5">
    <property type="entry name" value="TRAFFICKING PROTEIN PARTICLE COMPLEX SUBUNIT 9"/>
    <property type="match status" value="1"/>
</dbReference>
<dbReference type="OrthoDB" id="27962at2759"/>
<proteinExistence type="predicted"/>
<dbReference type="InterPro" id="IPR058565">
    <property type="entry name" value="Ig_TRAPPC9_Trs120_1st"/>
</dbReference>
<dbReference type="InterPro" id="IPR058567">
    <property type="entry name" value="Ig_TRAPPC9_Trs120_3rd"/>
</dbReference>
<name>A0A136J7P3_9PEZI</name>
<evidence type="ECO:0000256" key="3">
    <source>
        <dbReference type="SAM" id="MobiDB-lite"/>
    </source>
</evidence>
<evidence type="ECO:0000259" key="4">
    <source>
        <dbReference type="Pfam" id="PF08626"/>
    </source>
</evidence>
<feature type="domain" description="Trs120/TRAPPC9 TPR region" evidence="5">
    <location>
        <begin position="459"/>
        <end position="768"/>
    </location>
</feature>
<feature type="compositionally biased region" description="Low complexity" evidence="3">
    <location>
        <begin position="306"/>
        <end position="320"/>
    </location>
</feature>
<dbReference type="InterPro" id="IPR058564">
    <property type="entry name" value="TPR_TRAPPC9_Trs120"/>
</dbReference>
<keyword evidence="10" id="KW-1185">Reference proteome</keyword>
<dbReference type="FunCoup" id="A0A136J7P3">
    <property type="interactions" value="32"/>
</dbReference>
<dbReference type="InParanoid" id="A0A136J7P3"/>
<dbReference type="InterPro" id="IPR058568">
    <property type="entry name" value="Ig_TRAPPC9_Trs120_4th"/>
</dbReference>
<gene>
    <name evidence="9" type="ORF">Micbo1qcDRAFT_146219</name>
</gene>
<dbReference type="Pfam" id="PF08626">
    <property type="entry name" value="TRAPPC9-Trs120"/>
    <property type="match status" value="1"/>
</dbReference>